<feature type="region of interest" description="Disordered" evidence="2">
    <location>
        <begin position="1"/>
        <end position="20"/>
    </location>
</feature>
<dbReference type="PANTHER" id="PTHR12558:SF13">
    <property type="entry name" value="CELL DIVISION CYCLE PROTEIN 27 HOMOLOG"/>
    <property type="match status" value="1"/>
</dbReference>
<dbReference type="SUPFAM" id="SSF48452">
    <property type="entry name" value="TPR-like"/>
    <property type="match status" value="4"/>
</dbReference>
<organism evidence="4 5">
    <name type="scientific">Sandaracinus amylolyticus</name>
    <dbReference type="NCBI Taxonomy" id="927083"/>
    <lineage>
        <taxon>Bacteria</taxon>
        <taxon>Pseudomonadati</taxon>
        <taxon>Myxococcota</taxon>
        <taxon>Polyangia</taxon>
        <taxon>Polyangiales</taxon>
        <taxon>Sandaracinaceae</taxon>
        <taxon>Sandaracinus</taxon>
    </lineage>
</organism>
<sequence>MAQQGDSEKRERSDFFSVEEAKRSIPKITAVPETKEEIRRRRVRRVSIAVVSTVSALALIALAVYLLHRREIDQARLEVERTGRADAIEDALAALDGETGAGDVALAARVHATAELAGITGHRAPAEQLLASHDPAADGASDHRIAQTYLALAQGDANAAAQHASALVARGPRAAEAGYARALVALAIGNVQQALAAAQASSQEMDRQDAPRVRALLGLVSARSGAPIAIEGDAIPLRLARARVRWDAGEQRDQLGSEVAPIAEDASATPAERAWAQLLTGLSAIDAGDTETATRSIEAAAGAPPPGDELFRVQLAEAWLALGRRTEAQAIADALSPGISTDAGRRAQLAAELHLASARIDQAESALSGAPAGPRTSLLRARIADARGQVAPARALYEEAARAPAERIAANLGLASMLVGTGAAQEAIALVDPLLEQRATHPRIAATAASAHTGAGDRARGLAIAQRALEAHPREPLLLAAKARVHLASSEWQPALDALRIATEVAPRDPALQAERGRAAMELGQLDEARRAYETSIEVEPAQPEVLRALLSIQLQQRDLEAAGATIARIDAANVTSLEIEQLRARWLVDTMAGAEGLSALRRARRTSRRDLALAYAQGRLYMQAERWFEAIEAFQDALPESGATERRDVFLWRALALARARRETMVEQLAEQIREGATEAPMTRAEEARLLTAEAWLAFMDETLPRASVYGRRALDLDGTNADALVLMGAIEDQQRRDGSARYRRAMEAPSPSVEAYGRLALVGEMNAERCGLARRYLRAAPEGGIASALRERVATCPAQ</sequence>
<feature type="transmembrane region" description="Helical" evidence="3">
    <location>
        <begin position="46"/>
        <end position="67"/>
    </location>
</feature>
<reference evidence="4 5" key="1">
    <citation type="submission" date="2015-03" db="EMBL/GenBank/DDBJ databases">
        <title>Genome assembly of Sandaracinus amylolyticus DSM 53668.</title>
        <authorList>
            <person name="Sharma G."/>
            <person name="Subramanian S."/>
        </authorList>
    </citation>
    <scope>NUCLEOTIDE SEQUENCE [LARGE SCALE GENOMIC DNA]</scope>
    <source>
        <strain evidence="4 5">DSM 53668</strain>
    </source>
</reference>
<dbReference type="OrthoDB" id="9766710at2"/>
<evidence type="ECO:0000313" key="4">
    <source>
        <dbReference type="EMBL" id="AKF04989.1"/>
    </source>
</evidence>
<evidence type="ECO:0000256" key="1">
    <source>
        <dbReference type="PROSITE-ProRule" id="PRU00339"/>
    </source>
</evidence>
<accession>A0A0F6SED2</accession>
<keyword evidence="3" id="KW-0812">Transmembrane</keyword>
<keyword evidence="5" id="KW-1185">Reference proteome</keyword>
<evidence type="ECO:0000256" key="2">
    <source>
        <dbReference type="SAM" id="MobiDB-lite"/>
    </source>
</evidence>
<dbReference type="PANTHER" id="PTHR12558">
    <property type="entry name" value="CELL DIVISION CYCLE 16,23,27"/>
    <property type="match status" value="1"/>
</dbReference>
<protein>
    <submittedName>
        <fullName evidence="4">TPR domain protein, putative component of TonB system</fullName>
    </submittedName>
</protein>
<dbReference type="PROSITE" id="PS50005">
    <property type="entry name" value="TPR"/>
    <property type="match status" value="1"/>
</dbReference>
<dbReference type="Pfam" id="PF13432">
    <property type="entry name" value="TPR_16"/>
    <property type="match status" value="2"/>
</dbReference>
<dbReference type="RefSeq" id="WP_053232273.1">
    <property type="nucleotide sequence ID" value="NZ_CP011125.1"/>
</dbReference>
<proteinExistence type="predicted"/>
<dbReference type="SMART" id="SM00028">
    <property type="entry name" value="TPR"/>
    <property type="match status" value="4"/>
</dbReference>
<evidence type="ECO:0000313" key="5">
    <source>
        <dbReference type="Proteomes" id="UP000034883"/>
    </source>
</evidence>
<dbReference type="InterPro" id="IPR011990">
    <property type="entry name" value="TPR-like_helical_dom_sf"/>
</dbReference>
<dbReference type="InterPro" id="IPR019734">
    <property type="entry name" value="TPR_rpt"/>
</dbReference>
<keyword evidence="3" id="KW-1133">Transmembrane helix</keyword>
<dbReference type="Gene3D" id="1.25.40.10">
    <property type="entry name" value="Tetratricopeptide repeat domain"/>
    <property type="match status" value="3"/>
</dbReference>
<dbReference type="Proteomes" id="UP000034883">
    <property type="component" value="Chromosome"/>
</dbReference>
<dbReference type="AlphaFoldDB" id="A0A0F6SED2"/>
<dbReference type="EMBL" id="CP011125">
    <property type="protein sequence ID" value="AKF04989.1"/>
    <property type="molecule type" value="Genomic_DNA"/>
</dbReference>
<gene>
    <name evidence="4" type="ORF">DB32_002138</name>
</gene>
<dbReference type="STRING" id="927083.DB32_002138"/>
<dbReference type="KEGG" id="samy:DB32_002138"/>
<keyword evidence="1" id="KW-0802">TPR repeat</keyword>
<feature type="repeat" description="TPR" evidence="1">
    <location>
        <begin position="510"/>
        <end position="543"/>
    </location>
</feature>
<name>A0A0F6SED2_9BACT</name>
<evidence type="ECO:0000256" key="3">
    <source>
        <dbReference type="SAM" id="Phobius"/>
    </source>
</evidence>
<keyword evidence="3" id="KW-0472">Membrane</keyword>